<name>A0A540V9K1_9CHLR</name>
<evidence type="ECO:0000256" key="1">
    <source>
        <dbReference type="SAM" id="MobiDB-lite"/>
    </source>
</evidence>
<keyword evidence="3" id="KW-1185">Reference proteome</keyword>
<accession>A0A540V9K1</accession>
<evidence type="ECO:0008006" key="4">
    <source>
        <dbReference type="Google" id="ProtNLM"/>
    </source>
</evidence>
<reference evidence="2 3" key="1">
    <citation type="submission" date="2019-06" db="EMBL/GenBank/DDBJ databases">
        <title>Genome sequence of Litorilinea aerophila BAA-2444.</title>
        <authorList>
            <person name="Maclea K.S."/>
            <person name="Maurais E.G."/>
            <person name="Iannazzi L.C."/>
        </authorList>
    </citation>
    <scope>NUCLEOTIDE SEQUENCE [LARGE SCALE GENOMIC DNA]</scope>
    <source>
        <strain evidence="2 3">ATCC BAA-2444</strain>
    </source>
</reference>
<protein>
    <recommendedName>
        <fullName evidence="4">HTH HARE-type domain-containing protein</fullName>
    </recommendedName>
</protein>
<dbReference type="RefSeq" id="WP_141612262.1">
    <property type="nucleotide sequence ID" value="NZ_VIGC02000041.1"/>
</dbReference>
<feature type="compositionally biased region" description="Acidic residues" evidence="1">
    <location>
        <begin position="407"/>
        <end position="425"/>
    </location>
</feature>
<dbReference type="Proteomes" id="UP000317371">
    <property type="component" value="Unassembled WGS sequence"/>
</dbReference>
<dbReference type="InParanoid" id="A0A540V9K1"/>
<organism evidence="2 3">
    <name type="scientific">Litorilinea aerophila</name>
    <dbReference type="NCBI Taxonomy" id="1204385"/>
    <lineage>
        <taxon>Bacteria</taxon>
        <taxon>Bacillati</taxon>
        <taxon>Chloroflexota</taxon>
        <taxon>Caldilineae</taxon>
        <taxon>Caldilineales</taxon>
        <taxon>Caldilineaceae</taxon>
        <taxon>Litorilinea</taxon>
    </lineage>
</organism>
<comment type="caution">
    <text evidence="2">The sequence shown here is derived from an EMBL/GenBank/DDBJ whole genome shotgun (WGS) entry which is preliminary data.</text>
</comment>
<dbReference type="AlphaFoldDB" id="A0A540V9K1"/>
<proteinExistence type="predicted"/>
<evidence type="ECO:0000313" key="2">
    <source>
        <dbReference type="EMBL" id="TQE93401.1"/>
    </source>
</evidence>
<dbReference type="EMBL" id="VIGC01000041">
    <property type="protein sequence ID" value="TQE93401.1"/>
    <property type="molecule type" value="Genomic_DNA"/>
</dbReference>
<gene>
    <name evidence="2" type="ORF">FKZ61_21685</name>
</gene>
<dbReference type="OrthoDB" id="9821618at2"/>
<feature type="region of interest" description="Disordered" evidence="1">
    <location>
        <begin position="403"/>
        <end position="425"/>
    </location>
</feature>
<sequence length="425" mass="48624">MSKSERFPSYASCVANALSASRQPLSVDALLAKVASQRPLGKSARSAVYRAINQLFQAVPVAPGRYGWLSHLLANTWYRHTLNNDELRRGFLLLDELEHIAFFPQFFQAYRPDDRVLTVELWGGPTVQAVAAIEHKTWSLRLGSDFVAWIEEQGGQSRDDIIIGVVDSIAGHYTMRLQPSESRDEQAIQHRNIQLALLAEEIVAEDRRTRLAMPTWELAARLIGRGCYSDPTPPDDLHYVLQEYSMLRLTQDMGYTLDLSGLEEDRDFREVAPNSAGRLPGVTYSRQPAEENLETDEDWIAAVDALEDLVDELDSDFQDYRDFQDEAQADADTCPVYEEYVSNFHAARRPGVPLSHEDYHLLEAELETLISLEYEFGRLLPEQQQRKEELANRLFIDPESLMNADWDYPDYPDYPDDDESPFWKN</sequence>
<evidence type="ECO:0000313" key="3">
    <source>
        <dbReference type="Proteomes" id="UP000317371"/>
    </source>
</evidence>